<dbReference type="SUPFAM" id="SSF51419">
    <property type="entry name" value="PLP-binding barrel"/>
    <property type="match status" value="1"/>
</dbReference>
<dbReference type="Gene3D" id="3.20.20.10">
    <property type="entry name" value="Alanine racemase"/>
    <property type="match status" value="1"/>
</dbReference>
<dbReference type="Proteomes" id="UP000615687">
    <property type="component" value="Unassembled WGS sequence"/>
</dbReference>
<comment type="cofactor">
    <cofactor evidence="1">
        <name>pyridoxal 5'-phosphate</name>
        <dbReference type="ChEBI" id="CHEBI:597326"/>
    </cofactor>
</comment>
<dbReference type="InterPro" id="IPR001608">
    <property type="entry name" value="Ala_racemase_N"/>
</dbReference>
<accession>A0ABR9C8Y7</accession>
<keyword evidence="6" id="KW-1185">Reference proteome</keyword>
<dbReference type="InterPro" id="IPR000821">
    <property type="entry name" value="Ala_racemase"/>
</dbReference>
<dbReference type="InterPro" id="IPR029066">
    <property type="entry name" value="PLP-binding_barrel"/>
</dbReference>
<protein>
    <submittedName>
        <fullName evidence="5">Alanine/ornithine racemase family PLP-dependent enzyme</fullName>
    </submittedName>
</protein>
<comment type="caution">
    <text evidence="5">The sequence shown here is derived from an EMBL/GenBank/DDBJ whole genome shotgun (WGS) entry which is preliminary data.</text>
</comment>
<feature type="domain" description="Alanine racemase N-terminal" evidence="4">
    <location>
        <begin position="8"/>
        <end position="215"/>
    </location>
</feature>
<evidence type="ECO:0000313" key="5">
    <source>
        <dbReference type="EMBL" id="MBD8876345.1"/>
    </source>
</evidence>
<evidence type="ECO:0000259" key="4">
    <source>
        <dbReference type="Pfam" id="PF01168"/>
    </source>
</evidence>
<reference evidence="5 6" key="1">
    <citation type="submission" date="2020-09" db="EMBL/GenBank/DDBJ databases">
        <title>The genome sequence of type strain Labrenzia polysiphoniae KACC 19711.</title>
        <authorList>
            <person name="Liu Y."/>
        </authorList>
    </citation>
    <scope>NUCLEOTIDE SEQUENCE [LARGE SCALE GENOMIC DNA]</scope>
    <source>
        <strain evidence="5 6">KACC 19711</strain>
    </source>
</reference>
<evidence type="ECO:0000256" key="2">
    <source>
        <dbReference type="ARBA" id="ARBA00022898"/>
    </source>
</evidence>
<sequence length="393" mass="42238">MTAPRLVVDLDKIHFNASTLVSRLRPQGISVTGVTKACMGDPRFAKTLLRAGVKTLGDSRIENIETMRADGITAPMTLMRSPMPSQVDRVVRHADISFNTELDVVTALSNAAGQAGRRHGVVLMIELGDLREGIMPENLEEVARKALCLPNIDIRGIGTNLACLSGVSPDSRNMGELSRLADVLENACGLVTSIVSGGNSSNLQWALSGADTVRINDLRLGEAILLGLDPLERLPIAGLHTDAVSLVAEVIESKVKPSQPWGKIEQTAFGYALENVDLGTIGQSILAIGRQDIDPEGLTPPKGIRLLGASSDHLMLDTSAHPVKVGSEIAFQPNYSALLRAMTSPFVTKEFMEADKEKSSPTDFFLHSHAGKNLRQWQYGLNCLGVVETSFAK</sequence>
<dbReference type="PANTHER" id="PTHR30511:SF3">
    <property type="entry name" value="LYSINE RACEMASE"/>
    <property type="match status" value="1"/>
</dbReference>
<gene>
    <name evidence="5" type="ORF">IG617_08615</name>
</gene>
<evidence type="ECO:0000256" key="1">
    <source>
        <dbReference type="ARBA" id="ARBA00001933"/>
    </source>
</evidence>
<proteinExistence type="predicted"/>
<dbReference type="CDD" id="cd06815">
    <property type="entry name" value="PLPDE_III_AR_like_1"/>
    <property type="match status" value="1"/>
</dbReference>
<dbReference type="Pfam" id="PF01168">
    <property type="entry name" value="Ala_racemase_N"/>
    <property type="match status" value="1"/>
</dbReference>
<keyword evidence="3" id="KW-0413">Isomerase</keyword>
<evidence type="ECO:0000256" key="3">
    <source>
        <dbReference type="ARBA" id="ARBA00023235"/>
    </source>
</evidence>
<dbReference type="PANTHER" id="PTHR30511">
    <property type="entry name" value="ALANINE RACEMASE"/>
    <property type="match status" value="1"/>
</dbReference>
<organism evidence="5 6">
    <name type="scientific">Roseibium polysiphoniae</name>
    <dbReference type="NCBI Taxonomy" id="2571221"/>
    <lineage>
        <taxon>Bacteria</taxon>
        <taxon>Pseudomonadati</taxon>
        <taxon>Pseudomonadota</taxon>
        <taxon>Alphaproteobacteria</taxon>
        <taxon>Hyphomicrobiales</taxon>
        <taxon>Stappiaceae</taxon>
        <taxon>Roseibium</taxon>
    </lineage>
</organism>
<keyword evidence="2" id="KW-0663">Pyridoxal phosphate</keyword>
<evidence type="ECO:0000313" key="6">
    <source>
        <dbReference type="Proteomes" id="UP000615687"/>
    </source>
</evidence>
<name>A0ABR9C8Y7_9HYPH</name>
<dbReference type="EMBL" id="JACYXJ010000003">
    <property type="protein sequence ID" value="MBD8876345.1"/>
    <property type="molecule type" value="Genomic_DNA"/>
</dbReference>